<dbReference type="EMBL" id="LAZR01067456">
    <property type="protein sequence ID" value="KKK51555.1"/>
    <property type="molecule type" value="Genomic_DNA"/>
</dbReference>
<protein>
    <submittedName>
        <fullName evidence="1">Uncharacterized protein</fullName>
    </submittedName>
</protein>
<evidence type="ECO:0000313" key="1">
    <source>
        <dbReference type="EMBL" id="KKK51555.1"/>
    </source>
</evidence>
<reference evidence="1" key="1">
    <citation type="journal article" date="2015" name="Nature">
        <title>Complex archaea that bridge the gap between prokaryotes and eukaryotes.</title>
        <authorList>
            <person name="Spang A."/>
            <person name="Saw J.H."/>
            <person name="Jorgensen S.L."/>
            <person name="Zaremba-Niedzwiedzka K."/>
            <person name="Martijn J."/>
            <person name="Lind A.E."/>
            <person name="van Eijk R."/>
            <person name="Schleper C."/>
            <person name="Guy L."/>
            <person name="Ettema T.J."/>
        </authorList>
    </citation>
    <scope>NUCLEOTIDE SEQUENCE</scope>
</reference>
<name>A0A0F8WTB2_9ZZZZ</name>
<organism evidence="1">
    <name type="scientific">marine sediment metagenome</name>
    <dbReference type="NCBI Taxonomy" id="412755"/>
    <lineage>
        <taxon>unclassified sequences</taxon>
        <taxon>metagenomes</taxon>
        <taxon>ecological metagenomes</taxon>
    </lineage>
</organism>
<sequence>KEVVEWIEQDKYKINVNSVDVIEFSEKAWKAKKAKWGIKEEV</sequence>
<gene>
    <name evidence="1" type="ORF">LCGC14_3113760</name>
</gene>
<comment type="caution">
    <text evidence="1">The sequence shown here is derived from an EMBL/GenBank/DDBJ whole genome shotgun (WGS) entry which is preliminary data.</text>
</comment>
<dbReference type="AlphaFoldDB" id="A0A0F8WTB2"/>
<accession>A0A0F8WTB2</accession>
<feature type="non-terminal residue" evidence="1">
    <location>
        <position position="1"/>
    </location>
</feature>
<proteinExistence type="predicted"/>